<evidence type="ECO:0000313" key="2">
    <source>
        <dbReference type="Proteomes" id="UP001163823"/>
    </source>
</evidence>
<keyword evidence="2" id="KW-1185">Reference proteome</keyword>
<evidence type="ECO:0000313" key="1">
    <source>
        <dbReference type="EMBL" id="KAJ7962909.1"/>
    </source>
</evidence>
<reference evidence="1" key="1">
    <citation type="journal article" date="2023" name="Science">
        <title>Elucidation of the pathway for biosynthesis of saponin adjuvants from the soapbark tree.</title>
        <authorList>
            <person name="Reed J."/>
            <person name="Orme A."/>
            <person name="El-Demerdash A."/>
            <person name="Owen C."/>
            <person name="Martin L.B.B."/>
            <person name="Misra R.C."/>
            <person name="Kikuchi S."/>
            <person name="Rejzek M."/>
            <person name="Martin A.C."/>
            <person name="Harkess A."/>
            <person name="Leebens-Mack J."/>
            <person name="Louveau T."/>
            <person name="Stephenson M.J."/>
            <person name="Osbourn A."/>
        </authorList>
    </citation>
    <scope>NUCLEOTIDE SEQUENCE</scope>
    <source>
        <strain evidence="1">S10</strain>
    </source>
</reference>
<accession>A0AAD7PQ03</accession>
<organism evidence="1 2">
    <name type="scientific">Quillaja saponaria</name>
    <name type="common">Soap bark tree</name>
    <dbReference type="NCBI Taxonomy" id="32244"/>
    <lineage>
        <taxon>Eukaryota</taxon>
        <taxon>Viridiplantae</taxon>
        <taxon>Streptophyta</taxon>
        <taxon>Embryophyta</taxon>
        <taxon>Tracheophyta</taxon>
        <taxon>Spermatophyta</taxon>
        <taxon>Magnoliopsida</taxon>
        <taxon>eudicotyledons</taxon>
        <taxon>Gunneridae</taxon>
        <taxon>Pentapetalae</taxon>
        <taxon>rosids</taxon>
        <taxon>fabids</taxon>
        <taxon>Fabales</taxon>
        <taxon>Quillajaceae</taxon>
        <taxon>Quillaja</taxon>
    </lineage>
</organism>
<gene>
    <name evidence="1" type="ORF">O6P43_018067</name>
</gene>
<dbReference type="EMBL" id="JARAOO010000007">
    <property type="protein sequence ID" value="KAJ7962909.1"/>
    <property type="molecule type" value="Genomic_DNA"/>
</dbReference>
<proteinExistence type="predicted"/>
<protein>
    <submittedName>
        <fullName evidence="1">Uncharacterized protein</fullName>
    </submittedName>
</protein>
<comment type="caution">
    <text evidence="1">The sequence shown here is derived from an EMBL/GenBank/DDBJ whole genome shotgun (WGS) entry which is preliminary data.</text>
</comment>
<dbReference type="KEGG" id="qsa:O6P43_018067"/>
<dbReference type="AlphaFoldDB" id="A0AAD7PQ03"/>
<name>A0AAD7PQ03_QUISA</name>
<dbReference type="Proteomes" id="UP001163823">
    <property type="component" value="Chromosome 7"/>
</dbReference>
<sequence length="81" mass="9036">MLNLTFLETRTRNHGFINITQIEIVHFIPSAQPRPTPSDEEAIKVSFALVLLASFSLFVIRCGKGPFRRSSSEKSTITSNA</sequence>